<organism evidence="1 2">
    <name type="scientific">Lacinutrix venerupis</name>
    <dbReference type="NCBI Taxonomy" id="1486034"/>
    <lineage>
        <taxon>Bacteria</taxon>
        <taxon>Pseudomonadati</taxon>
        <taxon>Bacteroidota</taxon>
        <taxon>Flavobacteriia</taxon>
        <taxon>Flavobacteriales</taxon>
        <taxon>Flavobacteriaceae</taxon>
        <taxon>Lacinutrix</taxon>
    </lineage>
</organism>
<evidence type="ECO:0000313" key="1">
    <source>
        <dbReference type="EMBL" id="APX99656.1"/>
    </source>
</evidence>
<dbReference type="RefSeq" id="WP_076732285.1">
    <property type="nucleotide sequence ID" value="NZ_CP019352.1"/>
</dbReference>
<gene>
    <name evidence="1" type="ORF">BWR22_04795</name>
</gene>
<accession>A0AAC9LN31</accession>
<reference evidence="1 2" key="1">
    <citation type="submission" date="2017-01" db="EMBL/GenBank/DDBJ databases">
        <title>Complete genome of Lacinutrix venerupis DOK2-8 isolated from seawater in Dokdo.</title>
        <authorList>
            <person name="Chi W.-J."/>
            <person name="Kim J.H."/>
        </authorList>
    </citation>
    <scope>NUCLEOTIDE SEQUENCE [LARGE SCALE GENOMIC DNA]</scope>
    <source>
        <strain evidence="1 2">DOK2-8</strain>
    </source>
</reference>
<dbReference type="KEGG" id="lvn:BWR22_04795"/>
<evidence type="ECO:0000313" key="2">
    <source>
        <dbReference type="Proteomes" id="UP000187506"/>
    </source>
</evidence>
<name>A0AAC9LN31_9FLAO</name>
<dbReference type="EMBL" id="CP019352">
    <property type="protein sequence ID" value="APX99656.1"/>
    <property type="molecule type" value="Genomic_DNA"/>
</dbReference>
<sequence>MYYNLPPHLPKSPIYQKALDIFDLSQNISIYLRDDLSYLKHNGEEDENIYVSGDIVQQSVSLGSEIIKVELEHCKEKKHKQLYSLKRLTNRLYRNCIKLEKCNSNGKDYLPILRKELKVFKKLQNHWALTL</sequence>
<dbReference type="AlphaFoldDB" id="A0AAC9LN31"/>
<protein>
    <submittedName>
        <fullName evidence="1">Uncharacterized protein</fullName>
    </submittedName>
</protein>
<keyword evidence="2" id="KW-1185">Reference proteome</keyword>
<dbReference type="Proteomes" id="UP000187506">
    <property type="component" value="Chromosome"/>
</dbReference>
<proteinExistence type="predicted"/>